<dbReference type="EMBL" id="GGEC01067667">
    <property type="protein sequence ID" value="MBX48151.1"/>
    <property type="molecule type" value="Transcribed_RNA"/>
</dbReference>
<reference evidence="1" key="1">
    <citation type="submission" date="2018-02" db="EMBL/GenBank/DDBJ databases">
        <title>Rhizophora mucronata_Transcriptome.</title>
        <authorList>
            <person name="Meera S.P."/>
            <person name="Sreeshan A."/>
            <person name="Augustine A."/>
        </authorList>
    </citation>
    <scope>NUCLEOTIDE SEQUENCE</scope>
    <source>
        <tissue evidence="1">Leaf</tissue>
    </source>
</reference>
<evidence type="ECO:0000313" key="1">
    <source>
        <dbReference type="EMBL" id="MBX48151.1"/>
    </source>
</evidence>
<protein>
    <submittedName>
        <fullName evidence="1">Uncharacterized protein</fullName>
    </submittedName>
</protein>
<name>A0A2P2P0J2_RHIMU</name>
<accession>A0A2P2P0J2</accession>
<dbReference type="AlphaFoldDB" id="A0A2P2P0J2"/>
<organism evidence="1">
    <name type="scientific">Rhizophora mucronata</name>
    <name type="common">Asiatic mangrove</name>
    <dbReference type="NCBI Taxonomy" id="61149"/>
    <lineage>
        <taxon>Eukaryota</taxon>
        <taxon>Viridiplantae</taxon>
        <taxon>Streptophyta</taxon>
        <taxon>Embryophyta</taxon>
        <taxon>Tracheophyta</taxon>
        <taxon>Spermatophyta</taxon>
        <taxon>Magnoliopsida</taxon>
        <taxon>eudicotyledons</taxon>
        <taxon>Gunneridae</taxon>
        <taxon>Pentapetalae</taxon>
        <taxon>rosids</taxon>
        <taxon>fabids</taxon>
        <taxon>Malpighiales</taxon>
        <taxon>Rhizophoraceae</taxon>
        <taxon>Rhizophora</taxon>
    </lineage>
</organism>
<sequence>MISLISITTKPGPFTALFLNIKVTSLGTFKSTLSPIFLNRNIQEPLLPIDI</sequence>
<proteinExistence type="predicted"/>